<keyword evidence="1" id="KW-0732">Signal</keyword>
<evidence type="ECO:0000313" key="3">
    <source>
        <dbReference type="Proteomes" id="UP000046122"/>
    </source>
</evidence>
<dbReference type="Proteomes" id="UP000046122">
    <property type="component" value="Unassembled WGS sequence"/>
</dbReference>
<accession>A0A090FUT5</accession>
<proteinExistence type="predicted"/>
<dbReference type="AlphaFoldDB" id="A0A090FUT5"/>
<dbReference type="EMBL" id="CCNE01000003">
    <property type="protein sequence ID" value="CDX50046.1"/>
    <property type="molecule type" value="Genomic_DNA"/>
</dbReference>
<evidence type="ECO:0000256" key="1">
    <source>
        <dbReference type="SAM" id="SignalP"/>
    </source>
</evidence>
<sequence length="196" mass="21878">MRLFLFAAVAACLSCAAAALAADKTVHDKTVHDREHGFSLTYPEEWASETAFDNTIRLKIKSGEGGLTCRVSENAYDPTAPDNPPDVRAFMEEDWQVSNWQTMVGVAYQSAAFRKDRLAHFPDGYPVRMADMDFHYADENVSFYGHSRIALTLRRSHYGFVDCGVAGDNSEEVERKWAPLADEAEKIVSSFVLDAD</sequence>
<feature type="signal peptide" evidence="1">
    <location>
        <begin position="1"/>
        <end position="21"/>
    </location>
</feature>
<gene>
    <name evidence="2" type="ORF">MPL3365_110132</name>
</gene>
<evidence type="ECO:0000313" key="2">
    <source>
        <dbReference type="EMBL" id="CDX50046.1"/>
    </source>
</evidence>
<protein>
    <submittedName>
        <fullName evidence="2">Uncharacterized protein</fullName>
    </submittedName>
</protein>
<reference evidence="2 3" key="1">
    <citation type="submission" date="2014-08" db="EMBL/GenBank/DDBJ databases">
        <authorList>
            <person name="Moulin Lionel"/>
        </authorList>
    </citation>
    <scope>NUCLEOTIDE SEQUENCE [LARGE SCALE GENOMIC DNA]</scope>
</reference>
<name>A0A090FUT5_MESPL</name>
<feature type="chain" id="PRO_5001855856" evidence="1">
    <location>
        <begin position="22"/>
        <end position="196"/>
    </location>
</feature>
<organism evidence="2 3">
    <name type="scientific">Mesorhizobium plurifarium</name>
    <dbReference type="NCBI Taxonomy" id="69974"/>
    <lineage>
        <taxon>Bacteria</taxon>
        <taxon>Pseudomonadati</taxon>
        <taxon>Pseudomonadota</taxon>
        <taxon>Alphaproteobacteria</taxon>
        <taxon>Hyphomicrobiales</taxon>
        <taxon>Phyllobacteriaceae</taxon>
        <taxon>Mesorhizobium</taxon>
    </lineage>
</organism>